<dbReference type="EMBL" id="KL659196">
    <property type="protein sequence ID" value="KFA70508.1"/>
    <property type="molecule type" value="Genomic_DNA"/>
</dbReference>
<reference evidence="2 3" key="1">
    <citation type="journal article" date="2014" name="BMC Genomics">
        <title>Comparative genome sequencing reveals chemotype-specific gene clusters in the toxigenic black mold Stachybotrys.</title>
        <authorList>
            <person name="Semeiks J."/>
            <person name="Borek D."/>
            <person name="Otwinowski Z."/>
            <person name="Grishin N.V."/>
        </authorList>
    </citation>
    <scope>NUCLEOTIDE SEQUENCE [LARGE SCALE GENOMIC DNA]</scope>
    <source>
        <strain evidence="2 3">IBT 40285</strain>
    </source>
</reference>
<dbReference type="HOGENOM" id="CLU_054780_0_0_1"/>
<organism evidence="2 3">
    <name type="scientific">Stachybotrys chlorohalonatus (strain IBT 40285)</name>
    <dbReference type="NCBI Taxonomy" id="1283841"/>
    <lineage>
        <taxon>Eukaryota</taxon>
        <taxon>Fungi</taxon>
        <taxon>Dikarya</taxon>
        <taxon>Ascomycota</taxon>
        <taxon>Pezizomycotina</taxon>
        <taxon>Sordariomycetes</taxon>
        <taxon>Hypocreomycetidae</taxon>
        <taxon>Hypocreales</taxon>
        <taxon>Stachybotryaceae</taxon>
        <taxon>Stachybotrys</taxon>
    </lineage>
</organism>
<dbReference type="Proteomes" id="UP000028524">
    <property type="component" value="Unassembled WGS sequence"/>
</dbReference>
<dbReference type="AlphaFoldDB" id="A0A084R2S3"/>
<dbReference type="InParanoid" id="A0A084R2S3"/>
<gene>
    <name evidence="2" type="ORF">S40285_00564</name>
</gene>
<feature type="compositionally biased region" description="Acidic residues" evidence="1">
    <location>
        <begin position="174"/>
        <end position="184"/>
    </location>
</feature>
<evidence type="ECO:0000313" key="2">
    <source>
        <dbReference type="EMBL" id="KFA70508.1"/>
    </source>
</evidence>
<feature type="region of interest" description="Disordered" evidence="1">
    <location>
        <begin position="1"/>
        <end position="118"/>
    </location>
</feature>
<evidence type="ECO:0000256" key="1">
    <source>
        <dbReference type="SAM" id="MobiDB-lite"/>
    </source>
</evidence>
<sequence>MPIRNPFARRPGAAVVSDENMRPEVADHPTFERVDTVGSKASSVLTIRSTRSQDNGEYKMSDRTEPSADTIPMVVVNDSGVYLPPSPSEEKGQWPRNFLSSRTSTEGRNSPGDIEHFPISRESFDSYRRSFDITARSQIFNQDATTRQSLDSARFPRMPRASVDRRMDRSPPTPEEENFEDVGLDDQKNQAHSQPAPQRKRGFFSKFSDANEKESNGQPMSRFLGRKRGQSGQGAELGNIDQFQQQQQHPKVMVTSEE</sequence>
<dbReference type="OrthoDB" id="5397330at2759"/>
<dbReference type="OMA" id="FWHSKSN"/>
<proteinExistence type="predicted"/>
<name>A0A084R2S3_STAC4</name>
<feature type="compositionally biased region" description="Basic and acidic residues" evidence="1">
    <location>
        <begin position="54"/>
        <end position="66"/>
    </location>
</feature>
<feature type="compositionally biased region" description="Polar residues" evidence="1">
    <location>
        <begin position="98"/>
        <end position="108"/>
    </location>
</feature>
<accession>A0A084R2S3</accession>
<evidence type="ECO:0000313" key="3">
    <source>
        <dbReference type="Proteomes" id="UP000028524"/>
    </source>
</evidence>
<keyword evidence="3" id="KW-1185">Reference proteome</keyword>
<feature type="compositionally biased region" description="Basic and acidic residues" evidence="1">
    <location>
        <begin position="19"/>
        <end position="35"/>
    </location>
</feature>
<protein>
    <submittedName>
        <fullName evidence="2">Uncharacterized protein</fullName>
    </submittedName>
</protein>
<feature type="compositionally biased region" description="Polar residues" evidence="1">
    <location>
        <begin position="135"/>
        <end position="151"/>
    </location>
</feature>
<feature type="compositionally biased region" description="Polar residues" evidence="1">
    <location>
        <begin position="39"/>
        <end position="53"/>
    </location>
</feature>
<feature type="region of interest" description="Disordered" evidence="1">
    <location>
        <begin position="135"/>
        <end position="258"/>
    </location>
</feature>
<dbReference type="STRING" id="1283841.A0A084R2S3"/>